<name>X1JBC8_9ZZZZ</name>
<feature type="non-terminal residue" evidence="1">
    <location>
        <position position="92"/>
    </location>
</feature>
<sequence length="92" mass="10650">PIQGNREYDVHLDVPIPEIPAWWTKKDLKRWDHLVAKRIDLVVHGQDAIWIMEITPKVSKASVGGCIAYRDLYIKQFQPEKPVKCGIIVEMD</sequence>
<dbReference type="AlphaFoldDB" id="X1JBC8"/>
<dbReference type="EMBL" id="BARU01047870">
    <property type="protein sequence ID" value="GAH91292.1"/>
    <property type="molecule type" value="Genomic_DNA"/>
</dbReference>
<feature type="non-terminal residue" evidence="1">
    <location>
        <position position="1"/>
    </location>
</feature>
<comment type="caution">
    <text evidence="1">The sequence shown here is derived from an EMBL/GenBank/DDBJ whole genome shotgun (WGS) entry which is preliminary data.</text>
</comment>
<organism evidence="1">
    <name type="scientific">marine sediment metagenome</name>
    <dbReference type="NCBI Taxonomy" id="412755"/>
    <lineage>
        <taxon>unclassified sequences</taxon>
        <taxon>metagenomes</taxon>
        <taxon>ecological metagenomes</taxon>
    </lineage>
</organism>
<accession>X1JBC8</accession>
<evidence type="ECO:0000313" key="1">
    <source>
        <dbReference type="EMBL" id="GAH91292.1"/>
    </source>
</evidence>
<proteinExistence type="predicted"/>
<gene>
    <name evidence="1" type="ORF">S03H2_71490</name>
</gene>
<reference evidence="1" key="1">
    <citation type="journal article" date="2014" name="Front. Microbiol.">
        <title>High frequency of phylogenetically diverse reductive dehalogenase-homologous genes in deep subseafloor sedimentary metagenomes.</title>
        <authorList>
            <person name="Kawai M."/>
            <person name="Futagami T."/>
            <person name="Toyoda A."/>
            <person name="Takaki Y."/>
            <person name="Nishi S."/>
            <person name="Hori S."/>
            <person name="Arai W."/>
            <person name="Tsubouchi T."/>
            <person name="Morono Y."/>
            <person name="Uchiyama I."/>
            <person name="Ito T."/>
            <person name="Fujiyama A."/>
            <person name="Inagaki F."/>
            <person name="Takami H."/>
        </authorList>
    </citation>
    <scope>NUCLEOTIDE SEQUENCE</scope>
    <source>
        <strain evidence="1">Expedition CK06-06</strain>
    </source>
</reference>
<protein>
    <submittedName>
        <fullName evidence="1">Uncharacterized protein</fullName>
    </submittedName>
</protein>